<dbReference type="Proteomes" id="UP000321570">
    <property type="component" value="Unassembled WGS sequence"/>
</dbReference>
<protein>
    <recommendedName>
        <fullName evidence="19">SSD domain-containing protein</fullName>
    </recommendedName>
</protein>
<feature type="transmembrane region" description="Helical" evidence="17">
    <location>
        <begin position="1313"/>
        <end position="1336"/>
    </location>
</feature>
<dbReference type="GO" id="GO:0005886">
    <property type="term" value="C:plasma membrane"/>
    <property type="evidence" value="ECO:0007669"/>
    <property type="project" value="TreeGrafter"/>
</dbReference>
<keyword evidence="12" id="KW-1207">Sterol metabolism</keyword>
<feature type="chain" id="PRO_5021828414" description="SSD domain-containing protein" evidence="18">
    <location>
        <begin position="23"/>
        <end position="1368"/>
    </location>
</feature>
<sequence length="1368" mass="152700">MQNIWILLCIFILTLMVKVSLSDCVMYGMCSKRQYCLVNHPPKSNATFFYNKVCSIDSPVQCCDQTQLKKLEDNLDMLAMLVRDTTKDKTCYDGLLQIFCDITCSPQQSNLVKIVDYNSTTNAVTSINFRLLRPKAQKIFDACAKIDAFLGRAIDFICKEEKCDMEAFFQSLGAPKSKGGRSPYEINFVYIPDDQVPVLNEADIANATITTTTTSTPQSVPSDFEFSDIDPVDAIKPAPNLEKKTEHLALTQRVFKRPLWLGMILTFLGLTLVFLLGLAIRWCIERWIEDNASASAGSYTPPIGCYSKVGATIQFGSTWLFARQGALVARFPKLTLLFTTIVLGITCCGFLRFRVTTDPVDLWSDPNSRARLEKAYFDEHFGPFYRTEQIILRPTNATPYIYNGHTYGSVFDKNFLKSVLNLQTQVTSIRAYSKDLDKEVKLSDICFKPLEPASHECGVFSPLEYFQSNATLLDTVSDKGKNYLNHISFCTKRMVADNGPLGGCRGTAGAPMFGNIVFGGIKGDDYMSSEAVVITILVKNAVDHKSPTVLMAQAWESEFIRTVLKWRSEHPEIVVSFAAERSVEDEIVRQSHSDILTIVISYAVMVIYVSICLGNYRSIRTCLMDVKISLSIGGVSIVLASVFSSIGLWSFVGVPATLIIIEVIPFLVLAVGVDNIFIMVQDFIMHEQEEEVEELDNDYAEEDDDQDEDGPDYDRDAIDDVERTTSGPCIGGSCVGGKARIQHRQKQHGDYAVKKTCTTVEARIAKTMGRVGPSMFLSSLAESVAFFCGAMTDMPAVRVFALYAGVAIVINFLLQIFAFTALLTLDAKRMEANRLDLCYCVEMVFSSESLSDEEEEDSGRETERLGKRRKNKRKTDKPWLYRFVAHLLAPFILSKWVRALLFISFMGWICFCIAIIPGGIQIGLDQKLSMSLDSYVLEYFEAISSMLAVGPPVYFVVTEGHNFESPKGQNQICSRQDCDPNSLLRTLKQSIASKDHRISDPLKSWLDDYTLWSKYPRCCGIEANNSFIFCDVTKSSNCQKCPLENDRLFGQPFDNLLPYFLARIPGPDCPYAGKAQYGSAVVLSNNTNDPTPHVLTSHFAAHHTVLRTTEDFIEAIRKARELADEFGPRWKKEGELASAFPMTMTDSISKMLSKPKGPQPNSVFPYSIFYVFYEQYLNIVNETLIQMSMGLASVSIITWVMLGLDVIATLNVVIGVGSIVLSVAAMMVLWDISLNAISLVNLVVCIGISVEFCAHIVRSFTISTKATRVERALDALSEMGSSVLRGITLTKFGGIVVLGFAKSRLFQVFYFRMYLCMVLFGAVVGIVFLPVQLSYFGPKLNRAMLYKQKRPVTGGSIRRNSHRGARHA</sequence>
<evidence type="ECO:0000256" key="9">
    <source>
        <dbReference type="ARBA" id="ARBA00023098"/>
    </source>
</evidence>
<feature type="region of interest" description="Disordered" evidence="16">
    <location>
        <begin position="694"/>
        <end position="724"/>
    </location>
</feature>
<feature type="transmembrane region" description="Helical" evidence="17">
    <location>
        <begin position="903"/>
        <end position="924"/>
    </location>
</feature>
<keyword evidence="7 17" id="KW-1133">Transmembrane helix</keyword>
<organism evidence="20 21">
    <name type="scientific">Hymenolepis diminuta</name>
    <name type="common">Rat tapeworm</name>
    <dbReference type="NCBI Taxonomy" id="6216"/>
    <lineage>
        <taxon>Eukaryota</taxon>
        <taxon>Metazoa</taxon>
        <taxon>Spiralia</taxon>
        <taxon>Lophotrochozoa</taxon>
        <taxon>Platyhelminthes</taxon>
        <taxon>Cestoda</taxon>
        <taxon>Eucestoda</taxon>
        <taxon>Cyclophyllidea</taxon>
        <taxon>Hymenolepididae</taxon>
        <taxon>Hymenolepis</taxon>
    </lineage>
</organism>
<evidence type="ECO:0000256" key="17">
    <source>
        <dbReference type="SAM" id="Phobius"/>
    </source>
</evidence>
<dbReference type="GO" id="GO:0005319">
    <property type="term" value="F:lipid transporter activity"/>
    <property type="evidence" value="ECO:0007669"/>
    <property type="project" value="InterPro"/>
</dbReference>
<feature type="transmembrane region" description="Helical" evidence="17">
    <location>
        <begin position="775"/>
        <end position="794"/>
    </location>
</feature>
<evidence type="ECO:0000256" key="5">
    <source>
        <dbReference type="ARBA" id="ARBA00022692"/>
    </source>
</evidence>
<dbReference type="GO" id="GO:0015485">
    <property type="term" value="F:cholesterol binding"/>
    <property type="evidence" value="ECO:0007669"/>
    <property type="project" value="TreeGrafter"/>
</dbReference>
<dbReference type="InterPro" id="IPR053956">
    <property type="entry name" value="NPC1_MLD"/>
</dbReference>
<dbReference type="SUPFAM" id="SSF82866">
    <property type="entry name" value="Multidrug efflux transporter AcrB transmembrane domain"/>
    <property type="match status" value="2"/>
</dbReference>
<feature type="transmembrane region" description="Helical" evidence="17">
    <location>
        <begin position="658"/>
        <end position="678"/>
    </location>
</feature>
<dbReference type="InterPro" id="IPR000731">
    <property type="entry name" value="SSD"/>
</dbReference>
<evidence type="ECO:0000313" key="21">
    <source>
        <dbReference type="Proteomes" id="UP000321570"/>
    </source>
</evidence>
<evidence type="ECO:0000313" key="20">
    <source>
        <dbReference type="EMBL" id="VUZ46628.1"/>
    </source>
</evidence>
<comment type="similarity">
    <text evidence="2">Belongs to the patched family.</text>
</comment>
<keyword evidence="8" id="KW-0445">Lipid transport</keyword>
<evidence type="ECO:0000256" key="8">
    <source>
        <dbReference type="ARBA" id="ARBA00023055"/>
    </source>
</evidence>
<dbReference type="InterPro" id="IPR004765">
    <property type="entry name" value="NPC1-like"/>
</dbReference>
<evidence type="ECO:0000256" key="3">
    <source>
        <dbReference type="ARBA" id="ARBA00022448"/>
    </source>
</evidence>
<evidence type="ECO:0000256" key="7">
    <source>
        <dbReference type="ARBA" id="ARBA00022989"/>
    </source>
</evidence>
<gene>
    <name evidence="20" type="ORF">WMSIL1_LOCUS6506</name>
</gene>
<dbReference type="Pfam" id="PF22314">
    <property type="entry name" value="NPC1_MLD"/>
    <property type="match status" value="1"/>
</dbReference>
<proteinExistence type="inferred from homology"/>
<feature type="transmembrane region" description="Helical" evidence="17">
    <location>
        <begin position="259"/>
        <end position="280"/>
    </location>
</feature>
<evidence type="ECO:0000259" key="19">
    <source>
        <dbReference type="PROSITE" id="PS50156"/>
    </source>
</evidence>
<keyword evidence="4" id="KW-0153">Cholesterol metabolism</keyword>
<dbReference type="GO" id="GO:0030299">
    <property type="term" value="P:intestinal cholesterol absorption"/>
    <property type="evidence" value="ECO:0007669"/>
    <property type="project" value="TreeGrafter"/>
</dbReference>
<dbReference type="GO" id="GO:0015918">
    <property type="term" value="P:sterol transport"/>
    <property type="evidence" value="ECO:0007669"/>
    <property type="project" value="TreeGrafter"/>
</dbReference>
<keyword evidence="13" id="KW-0325">Glycoprotein</keyword>
<dbReference type="NCBIfam" id="TIGR00917">
    <property type="entry name" value="2A060601"/>
    <property type="match status" value="1"/>
</dbReference>
<feature type="transmembrane region" description="Helical" evidence="17">
    <location>
        <begin position="800"/>
        <end position="825"/>
    </location>
</feature>
<dbReference type="InterPro" id="IPR032190">
    <property type="entry name" value="NPC1_N"/>
</dbReference>
<comment type="catalytic activity">
    <reaction evidence="15">
        <text>cholesterol(in) = cholesterol(out)</text>
        <dbReference type="Rhea" id="RHEA:39747"/>
        <dbReference type="ChEBI" id="CHEBI:16113"/>
    </reaction>
</comment>
<keyword evidence="11" id="KW-1015">Disulfide bond</keyword>
<dbReference type="PANTHER" id="PTHR45727:SF2">
    <property type="entry name" value="NPC INTRACELLULAR CHOLESTEROL TRANSPORTER 1"/>
    <property type="match status" value="1"/>
</dbReference>
<evidence type="ECO:0000256" key="13">
    <source>
        <dbReference type="ARBA" id="ARBA00023180"/>
    </source>
</evidence>
<evidence type="ECO:0000256" key="14">
    <source>
        <dbReference type="ARBA" id="ARBA00023221"/>
    </source>
</evidence>
<feature type="transmembrane region" description="Helical" evidence="17">
    <location>
        <begin position="1208"/>
        <end position="1230"/>
    </location>
</feature>
<keyword evidence="3" id="KW-0813">Transport</keyword>
<feature type="domain" description="SSD" evidence="19">
    <location>
        <begin position="594"/>
        <end position="825"/>
    </location>
</feature>
<evidence type="ECO:0000256" key="4">
    <source>
        <dbReference type="ARBA" id="ARBA00022548"/>
    </source>
</evidence>
<name>A0A564YIR3_HYMDI</name>
<keyword evidence="5 17" id="KW-0812">Transmembrane</keyword>
<keyword evidence="14" id="KW-0753">Steroid metabolism</keyword>
<dbReference type="GO" id="GO:0008203">
    <property type="term" value="P:cholesterol metabolic process"/>
    <property type="evidence" value="ECO:0007669"/>
    <property type="project" value="UniProtKB-KW"/>
</dbReference>
<dbReference type="PROSITE" id="PS50156">
    <property type="entry name" value="SSD"/>
    <property type="match status" value="1"/>
</dbReference>
<dbReference type="GO" id="GO:0012505">
    <property type="term" value="C:endomembrane system"/>
    <property type="evidence" value="ECO:0007669"/>
    <property type="project" value="UniProtKB-SubCell"/>
</dbReference>
<dbReference type="GO" id="GO:0042632">
    <property type="term" value="P:cholesterol homeostasis"/>
    <property type="evidence" value="ECO:0007669"/>
    <property type="project" value="TreeGrafter"/>
</dbReference>
<evidence type="ECO:0000256" key="18">
    <source>
        <dbReference type="SAM" id="SignalP"/>
    </source>
</evidence>
<evidence type="ECO:0000256" key="2">
    <source>
        <dbReference type="ARBA" id="ARBA00005585"/>
    </source>
</evidence>
<feature type="transmembrane region" description="Helical" evidence="17">
    <location>
        <begin position="1184"/>
        <end position="1202"/>
    </location>
</feature>
<dbReference type="InterPro" id="IPR053958">
    <property type="entry name" value="HMGCR/SNAP/NPC1-like_SSD"/>
</dbReference>
<evidence type="ECO:0000256" key="6">
    <source>
        <dbReference type="ARBA" id="ARBA00022729"/>
    </source>
</evidence>
<feature type="transmembrane region" description="Helical" evidence="17">
    <location>
        <begin position="1282"/>
        <end position="1301"/>
    </location>
</feature>
<feature type="transmembrane region" description="Helical" evidence="17">
    <location>
        <begin position="595"/>
        <end position="616"/>
    </location>
</feature>
<accession>A0A564YIR3</accession>
<feature type="transmembrane region" description="Helical" evidence="17">
    <location>
        <begin position="1242"/>
        <end position="1262"/>
    </location>
</feature>
<evidence type="ECO:0000256" key="1">
    <source>
        <dbReference type="ARBA" id="ARBA00004127"/>
    </source>
</evidence>
<evidence type="ECO:0000256" key="15">
    <source>
        <dbReference type="ARBA" id="ARBA00034049"/>
    </source>
</evidence>
<dbReference type="PANTHER" id="PTHR45727">
    <property type="entry name" value="NPC INTRACELLULAR CHOLESTEROL TRANSPORTER 1"/>
    <property type="match status" value="1"/>
</dbReference>
<feature type="compositionally biased region" description="Acidic residues" evidence="16">
    <location>
        <begin position="694"/>
        <end position="711"/>
    </location>
</feature>
<feature type="signal peptide" evidence="18">
    <location>
        <begin position="1"/>
        <end position="22"/>
    </location>
</feature>
<keyword evidence="6 18" id="KW-0732">Signal</keyword>
<evidence type="ECO:0000256" key="11">
    <source>
        <dbReference type="ARBA" id="ARBA00023157"/>
    </source>
</evidence>
<dbReference type="Gene3D" id="1.20.1640.10">
    <property type="entry name" value="Multidrug efflux transporter AcrB transmembrane domain"/>
    <property type="match status" value="2"/>
</dbReference>
<dbReference type="Pfam" id="PF16414">
    <property type="entry name" value="NPC1_N"/>
    <property type="match status" value="1"/>
</dbReference>
<dbReference type="Pfam" id="PF12349">
    <property type="entry name" value="Sterol-sensing"/>
    <property type="match status" value="2"/>
</dbReference>
<dbReference type="EMBL" id="CABIJS010000222">
    <property type="protein sequence ID" value="VUZ46628.1"/>
    <property type="molecule type" value="Genomic_DNA"/>
</dbReference>
<keyword evidence="9" id="KW-0443">Lipid metabolism</keyword>
<evidence type="ECO:0000256" key="16">
    <source>
        <dbReference type="SAM" id="MobiDB-lite"/>
    </source>
</evidence>
<keyword evidence="21" id="KW-1185">Reference proteome</keyword>
<evidence type="ECO:0000256" key="12">
    <source>
        <dbReference type="ARBA" id="ARBA00023166"/>
    </source>
</evidence>
<reference evidence="20 21" key="1">
    <citation type="submission" date="2019-07" db="EMBL/GenBank/DDBJ databases">
        <authorList>
            <person name="Jastrzebski P J."/>
            <person name="Paukszto L."/>
            <person name="Jastrzebski P J."/>
        </authorList>
    </citation>
    <scope>NUCLEOTIDE SEQUENCE [LARGE SCALE GENOMIC DNA]</scope>
    <source>
        <strain evidence="20 21">WMS-il1</strain>
    </source>
</reference>
<keyword evidence="10 17" id="KW-0472">Membrane</keyword>
<evidence type="ECO:0000256" key="10">
    <source>
        <dbReference type="ARBA" id="ARBA00023136"/>
    </source>
</evidence>
<feature type="compositionally biased region" description="Basic and acidic residues" evidence="16">
    <location>
        <begin position="712"/>
        <end position="723"/>
    </location>
</feature>
<comment type="subcellular location">
    <subcellularLocation>
        <location evidence="1">Endomembrane system</location>
        <topology evidence="1">Multi-pass membrane protein</topology>
    </subcellularLocation>
</comment>
<feature type="transmembrane region" description="Helical" evidence="17">
    <location>
        <begin position="334"/>
        <end position="353"/>
    </location>
</feature>
<feature type="transmembrane region" description="Helical" evidence="17">
    <location>
        <begin position="628"/>
        <end position="652"/>
    </location>
</feature>